<reference evidence="2" key="1">
    <citation type="journal article" date="2023" name="IMA Fungus">
        <title>Comparative genomic study of the Penicillium genus elucidates a diverse pangenome and 15 lateral gene transfer events.</title>
        <authorList>
            <person name="Petersen C."/>
            <person name="Sorensen T."/>
            <person name="Nielsen M.R."/>
            <person name="Sondergaard T.E."/>
            <person name="Sorensen J.L."/>
            <person name="Fitzpatrick D.A."/>
            <person name="Frisvad J.C."/>
            <person name="Nielsen K.L."/>
        </authorList>
    </citation>
    <scope>NUCLEOTIDE SEQUENCE</scope>
    <source>
        <strain evidence="2">IBT 15450</strain>
    </source>
</reference>
<evidence type="ECO:0000313" key="3">
    <source>
        <dbReference type="Proteomes" id="UP001219568"/>
    </source>
</evidence>
<sequence length="309" mass="35540">MAMSNEHTRDWSVLFETEVLGYSNFDQACGLPAVSSLPNLYRFDARLHFPIEYDGFQEWYGLVHQILKHHNLHNLIDSSVLRPFRDDEDAPKWQALSLGVTRWLAWNMGPEEVAEIVDGRIDEQNTRLALELTLADDFMDGIKKLMFDEESPDLETCTNLLFRIMNTERSDVETLPQFVHLVWRLYCKAHRYSLNVHPFILLSILLNGMKSEVPEFVANQLEIMDRMINPTYGVTDKHFQDALTAYRAYRQAQDTSGDDSDNSSDNSSDQEMDVSSEEDVDPDNEDDVDADNEEVTHPETSIAEVVEID</sequence>
<proteinExistence type="predicted"/>
<gene>
    <name evidence="2" type="ORF">N7460_003713</name>
</gene>
<evidence type="ECO:0000313" key="2">
    <source>
        <dbReference type="EMBL" id="KAJ6047566.1"/>
    </source>
</evidence>
<feature type="region of interest" description="Disordered" evidence="1">
    <location>
        <begin position="251"/>
        <end position="309"/>
    </location>
</feature>
<protein>
    <submittedName>
        <fullName evidence="2">Uncharacterized protein</fullName>
    </submittedName>
</protein>
<evidence type="ECO:0000256" key="1">
    <source>
        <dbReference type="SAM" id="MobiDB-lite"/>
    </source>
</evidence>
<organism evidence="2 3">
    <name type="scientific">Penicillium canescens</name>
    <dbReference type="NCBI Taxonomy" id="5083"/>
    <lineage>
        <taxon>Eukaryota</taxon>
        <taxon>Fungi</taxon>
        <taxon>Dikarya</taxon>
        <taxon>Ascomycota</taxon>
        <taxon>Pezizomycotina</taxon>
        <taxon>Eurotiomycetes</taxon>
        <taxon>Eurotiomycetidae</taxon>
        <taxon>Eurotiales</taxon>
        <taxon>Aspergillaceae</taxon>
        <taxon>Penicillium</taxon>
    </lineage>
</organism>
<accession>A0AAD6IGI9</accession>
<comment type="caution">
    <text evidence="2">The sequence shown here is derived from an EMBL/GenBank/DDBJ whole genome shotgun (WGS) entry which is preliminary data.</text>
</comment>
<dbReference type="Proteomes" id="UP001219568">
    <property type="component" value="Unassembled WGS sequence"/>
</dbReference>
<keyword evidence="3" id="KW-1185">Reference proteome</keyword>
<feature type="compositionally biased region" description="Acidic residues" evidence="1">
    <location>
        <begin position="256"/>
        <end position="293"/>
    </location>
</feature>
<name>A0AAD6IGI9_PENCN</name>
<dbReference type="AlphaFoldDB" id="A0AAD6IGI9"/>
<reference evidence="2" key="2">
    <citation type="submission" date="2023-01" db="EMBL/GenBank/DDBJ databases">
        <authorList>
            <person name="Petersen C."/>
        </authorList>
    </citation>
    <scope>NUCLEOTIDE SEQUENCE</scope>
    <source>
        <strain evidence="2">IBT 15450</strain>
    </source>
</reference>
<dbReference type="EMBL" id="JAQJZL010000003">
    <property type="protein sequence ID" value="KAJ6047566.1"/>
    <property type="molecule type" value="Genomic_DNA"/>
</dbReference>